<accession>I8ALN2</accession>
<dbReference type="InterPro" id="IPR043519">
    <property type="entry name" value="NT_sf"/>
</dbReference>
<dbReference type="SUPFAM" id="SSF81301">
    <property type="entry name" value="Nucleotidyltransferase"/>
    <property type="match status" value="1"/>
</dbReference>
<dbReference type="Proteomes" id="UP000004080">
    <property type="component" value="Unassembled WGS sequence"/>
</dbReference>
<evidence type="ECO:0008006" key="3">
    <source>
        <dbReference type="Google" id="ProtNLM"/>
    </source>
</evidence>
<dbReference type="eggNOG" id="COG1216">
    <property type="taxonomic scope" value="Bacteria"/>
</dbReference>
<keyword evidence="2" id="KW-1185">Reference proteome</keyword>
<reference evidence="1 2" key="1">
    <citation type="journal article" date="2012" name="J. Bacteriol.">
        <title>Genome of Bacillus macauensis ZFHKF-1, a Long-Chain-Forming Bacterium.</title>
        <authorList>
            <person name="Cai L."/>
            <person name="Zhang T."/>
        </authorList>
    </citation>
    <scope>NUCLEOTIDE SEQUENCE [LARGE SCALE GENOMIC DNA]</scope>
    <source>
        <strain evidence="1 2">ZFHKF-1</strain>
    </source>
</reference>
<dbReference type="STRING" id="1196324.A374_03099"/>
<dbReference type="OrthoDB" id="9773927at2"/>
<dbReference type="PATRIC" id="fig|1196324.3.peg.627"/>
<dbReference type="Gene3D" id="3.30.460.40">
    <property type="match status" value="1"/>
</dbReference>
<sequence>MIQIERLDVSQVPKEVFSITQVLDDRCQVGEVLHSIEDWKLWLTMTLHHRLFPVVYSQLRAIQFKGIPDEIQATLNKHYQKNVFRMLALSAEMSRIQALFDEHNIRVLSLKGPVLGIDLYGDMSLRSSSDLDVMVSLRDLVKVEHLLEEQGYVKDEYIQSVLNDWKWRHHHFTYLHPDRQVKVEVHWRLNPGPGKEPTFEALWQRKRTLSNSSGELHVLSREDLFLFLITHGARHGWSRLRWLHDIDRLVRQGFQWDEATALLKKYSFEDLAGQALLLCEKIFNTPLPSPLKQLCQSKRAFFLAQATVFYLERRVNLHQEPVPEDIASYHKVYLRQIMNREQRLLYVVSVVHPFYTDVETLPLPKQLHFLYFPLRPFLFLWRKVIS</sequence>
<gene>
    <name evidence="1" type="ORF">A374_03099</name>
</gene>
<dbReference type="EMBL" id="AKKV01000020">
    <property type="protein sequence ID" value="EIT86524.1"/>
    <property type="molecule type" value="Genomic_DNA"/>
</dbReference>
<dbReference type="Pfam" id="PF14907">
    <property type="entry name" value="NTP_transf_5"/>
    <property type="match status" value="1"/>
</dbReference>
<name>I8ALN2_9BACL</name>
<proteinExistence type="predicted"/>
<dbReference type="AlphaFoldDB" id="I8ALN2"/>
<organism evidence="1 2">
    <name type="scientific">Fictibacillus macauensis ZFHKF-1</name>
    <dbReference type="NCBI Taxonomy" id="1196324"/>
    <lineage>
        <taxon>Bacteria</taxon>
        <taxon>Bacillati</taxon>
        <taxon>Bacillota</taxon>
        <taxon>Bacilli</taxon>
        <taxon>Bacillales</taxon>
        <taxon>Fictibacillaceae</taxon>
        <taxon>Fictibacillus</taxon>
    </lineage>
</organism>
<dbReference type="InterPro" id="IPR039498">
    <property type="entry name" value="NTP_transf_5"/>
</dbReference>
<dbReference type="RefSeq" id="WP_007200719.1">
    <property type="nucleotide sequence ID" value="NZ_AKKV01000020.1"/>
</dbReference>
<evidence type="ECO:0000313" key="1">
    <source>
        <dbReference type="EMBL" id="EIT86524.1"/>
    </source>
</evidence>
<evidence type="ECO:0000313" key="2">
    <source>
        <dbReference type="Proteomes" id="UP000004080"/>
    </source>
</evidence>
<comment type="caution">
    <text evidence="1">The sequence shown here is derived from an EMBL/GenBank/DDBJ whole genome shotgun (WGS) entry which is preliminary data.</text>
</comment>
<protein>
    <recommendedName>
        <fullName evidence="3">Renal dipeptidase</fullName>
    </recommendedName>
</protein>